<feature type="domain" description="Remorin C-terminal" evidence="2">
    <location>
        <begin position="142"/>
        <end position="260"/>
    </location>
</feature>
<dbReference type="PANTHER" id="PTHR31775">
    <property type="entry name" value="OS02G0117200 PROTEIN"/>
    <property type="match status" value="1"/>
</dbReference>
<keyword evidence="5" id="KW-1185">Reference proteome</keyword>
<dbReference type="InterPro" id="IPR005518">
    <property type="entry name" value="Remorin_N"/>
</dbReference>
<comment type="similarity">
    <text evidence="1">Belongs to the remorin family.</text>
</comment>
<dbReference type="Pfam" id="PF03763">
    <property type="entry name" value="Remorin_C"/>
    <property type="match status" value="1"/>
</dbReference>
<proteinExistence type="inferred from homology"/>
<evidence type="ECO:0000313" key="5">
    <source>
        <dbReference type="Proteomes" id="UP000886885"/>
    </source>
</evidence>
<dbReference type="PANTHER" id="PTHR31775:SF31">
    <property type="entry name" value="REMORIN-LIKE"/>
    <property type="match status" value="1"/>
</dbReference>
<dbReference type="InterPro" id="IPR005516">
    <property type="entry name" value="Remorin_C"/>
</dbReference>
<evidence type="ECO:0000259" key="3">
    <source>
        <dbReference type="Pfam" id="PF03766"/>
    </source>
</evidence>
<sequence>MPLGKPHIINLTTYQIYEEKYYMGNSIVVVALCSNRVNFGPRASKTMKHGVQAYRQYIQKYPIKIEAVTPVATAPVETKSDVADGKVTAPPPPVAAEKEKAATAAEESKALAVVEKTEPAPKKVSGGSIDRDVALADLEKEKRLSFIKAWEDSEKTKAENKSQKNFSAVAAWENSKKAALEAKLRKMEHFGIHINKISGRQEKLEKQKAEYAEKMKNRIALIHKEAEEKKAIVEAKRGEEVLKAGETAAKYRATGQTPKKLFGCF</sequence>
<feature type="domain" description="Remorin N-terminal" evidence="3">
    <location>
        <begin position="80"/>
        <end position="138"/>
    </location>
</feature>
<name>A0A8X8DAS3_POPTO</name>
<evidence type="ECO:0000313" key="4">
    <source>
        <dbReference type="EMBL" id="KAG6784760.1"/>
    </source>
</evidence>
<dbReference type="AlphaFoldDB" id="A0A8X8DAS3"/>
<organism evidence="4 5">
    <name type="scientific">Populus tomentosa</name>
    <name type="common">Chinese white poplar</name>
    <dbReference type="NCBI Taxonomy" id="118781"/>
    <lineage>
        <taxon>Eukaryota</taxon>
        <taxon>Viridiplantae</taxon>
        <taxon>Streptophyta</taxon>
        <taxon>Embryophyta</taxon>
        <taxon>Tracheophyta</taxon>
        <taxon>Spermatophyta</taxon>
        <taxon>Magnoliopsida</taxon>
        <taxon>eudicotyledons</taxon>
        <taxon>Gunneridae</taxon>
        <taxon>Pentapetalae</taxon>
        <taxon>rosids</taxon>
        <taxon>fabids</taxon>
        <taxon>Malpighiales</taxon>
        <taxon>Salicaceae</taxon>
        <taxon>Saliceae</taxon>
        <taxon>Populus</taxon>
    </lineage>
</organism>
<gene>
    <name evidence="4" type="ORF">POTOM_010466</name>
</gene>
<dbReference type="OrthoDB" id="684343at2759"/>
<accession>A0A8X8DAS3</accession>
<evidence type="ECO:0000256" key="1">
    <source>
        <dbReference type="ARBA" id="ARBA00005711"/>
    </source>
</evidence>
<dbReference type="Pfam" id="PF03766">
    <property type="entry name" value="Remorin_N"/>
    <property type="match status" value="1"/>
</dbReference>
<dbReference type="EMBL" id="JAAWWB010000004">
    <property type="protein sequence ID" value="KAG6784760.1"/>
    <property type="molecule type" value="Genomic_DNA"/>
</dbReference>
<evidence type="ECO:0000259" key="2">
    <source>
        <dbReference type="Pfam" id="PF03763"/>
    </source>
</evidence>
<reference evidence="4" key="1">
    <citation type="journal article" date="2020" name="bioRxiv">
        <title>Hybrid origin of Populus tomentosa Carr. identified through genome sequencing and phylogenomic analysis.</title>
        <authorList>
            <person name="An X."/>
            <person name="Gao K."/>
            <person name="Chen Z."/>
            <person name="Li J."/>
            <person name="Yang X."/>
            <person name="Yang X."/>
            <person name="Zhou J."/>
            <person name="Guo T."/>
            <person name="Zhao T."/>
            <person name="Huang S."/>
            <person name="Miao D."/>
            <person name="Khan W.U."/>
            <person name="Rao P."/>
            <person name="Ye M."/>
            <person name="Lei B."/>
            <person name="Liao W."/>
            <person name="Wang J."/>
            <person name="Ji L."/>
            <person name="Li Y."/>
            <person name="Guo B."/>
            <person name="Mustafa N.S."/>
            <person name="Li S."/>
            <person name="Yun Q."/>
            <person name="Keller S.R."/>
            <person name="Mao J."/>
            <person name="Zhang R."/>
            <person name="Strauss S.H."/>
        </authorList>
    </citation>
    <scope>NUCLEOTIDE SEQUENCE</scope>
    <source>
        <strain evidence="4">GM15</strain>
        <tissue evidence="4">Leaf</tissue>
    </source>
</reference>
<evidence type="ECO:0008006" key="6">
    <source>
        <dbReference type="Google" id="ProtNLM"/>
    </source>
</evidence>
<comment type="caution">
    <text evidence="4">The sequence shown here is derived from an EMBL/GenBank/DDBJ whole genome shotgun (WGS) entry which is preliminary data.</text>
</comment>
<protein>
    <recommendedName>
        <fullName evidence="6">Remorin C-terminal domain-containing protein</fullName>
    </recommendedName>
</protein>
<dbReference type="Proteomes" id="UP000886885">
    <property type="component" value="Chromosome 2D"/>
</dbReference>